<evidence type="ECO:0000313" key="3">
    <source>
        <dbReference type="Proteomes" id="UP001254759"/>
    </source>
</evidence>
<feature type="compositionally biased region" description="Basic residues" evidence="1">
    <location>
        <begin position="358"/>
        <end position="382"/>
    </location>
</feature>
<feature type="region of interest" description="Disordered" evidence="1">
    <location>
        <begin position="1"/>
        <end position="29"/>
    </location>
</feature>
<dbReference type="RefSeq" id="WP_310092443.1">
    <property type="nucleotide sequence ID" value="NZ_JAVDTT010000002.1"/>
</dbReference>
<dbReference type="EMBL" id="JAVDTT010000002">
    <property type="protein sequence ID" value="MDR6841552.1"/>
    <property type="molecule type" value="Genomic_DNA"/>
</dbReference>
<evidence type="ECO:0000313" key="2">
    <source>
        <dbReference type="EMBL" id="MDR6841552.1"/>
    </source>
</evidence>
<protein>
    <submittedName>
        <fullName evidence="2">Uncharacterized protein</fullName>
    </submittedName>
</protein>
<sequence>MINESAADGLTSDELQSLQGQRAAPSGEPPLRFVQQCQDWFKAWLVANKYPLDNGQVLSDQVLMFIFAEAPDIERPKFSAIETQWTRFFQGAHDQKAQGVILSNENFRTIHSICPTLSSLGDAFKLVVDHLTATDTFAIAQLSQRRLLFHLPGGNLEDWCSNPTVSMMQLSTQPLSADRIEADIEQFHKDSLLYATNPISQMVWRGKQHPYKLNPIPEQRIQSYLHLFLNASYKHLAGIVDEESRGKGGRCDIKVTWPKLGSPNEYTTTMLELKVLIEGKGSTYHRNWALSGITQAHRYRRADSEAVFACVFDARNDQADQMLDLNDVAKEKDVRLRRYLMEAPIDSKASGPIAKTPAKSKKLTTKKQVSKAAKKYVRKSVKKGSAAK</sequence>
<name>A0ABU1RRZ4_9GAMM</name>
<feature type="region of interest" description="Disordered" evidence="1">
    <location>
        <begin position="348"/>
        <end position="388"/>
    </location>
</feature>
<proteinExistence type="predicted"/>
<dbReference type="Proteomes" id="UP001254759">
    <property type="component" value="Unassembled WGS sequence"/>
</dbReference>
<gene>
    <name evidence="2" type="ORF">J2W94_001837</name>
</gene>
<organism evidence="2 3">
    <name type="scientific">Pseudoxanthomonas sacheonensis</name>
    <dbReference type="NCBI Taxonomy" id="443615"/>
    <lineage>
        <taxon>Bacteria</taxon>
        <taxon>Pseudomonadati</taxon>
        <taxon>Pseudomonadota</taxon>
        <taxon>Gammaproteobacteria</taxon>
        <taxon>Lysobacterales</taxon>
        <taxon>Lysobacteraceae</taxon>
        <taxon>Pseudoxanthomonas</taxon>
    </lineage>
</organism>
<evidence type="ECO:0000256" key="1">
    <source>
        <dbReference type="SAM" id="MobiDB-lite"/>
    </source>
</evidence>
<keyword evidence="3" id="KW-1185">Reference proteome</keyword>
<comment type="caution">
    <text evidence="2">The sequence shown here is derived from an EMBL/GenBank/DDBJ whole genome shotgun (WGS) entry which is preliminary data.</text>
</comment>
<accession>A0ABU1RRZ4</accession>
<reference evidence="2 3" key="1">
    <citation type="submission" date="2023-07" db="EMBL/GenBank/DDBJ databases">
        <title>Sorghum-associated microbial communities from plants grown in Nebraska, USA.</title>
        <authorList>
            <person name="Schachtman D."/>
        </authorList>
    </citation>
    <scope>NUCLEOTIDE SEQUENCE [LARGE SCALE GENOMIC DNA]</scope>
    <source>
        <strain evidence="2 3">BE107</strain>
    </source>
</reference>